<dbReference type="PANTHER" id="PTHR32063:SF13">
    <property type="entry name" value="MULTIDRUG EFFLUX PUMP SUBUNIT ACRB-RELATED"/>
    <property type="match status" value="1"/>
</dbReference>
<dbReference type="Pfam" id="PF00873">
    <property type="entry name" value="ACR_tran"/>
    <property type="match status" value="1"/>
</dbReference>
<sequence length="125" mass="13750">MTGVEGMMYMSSTSSSSGVVTISVTFEIGTDVDKATVDVNNRVKQVEARLPEETRRQGVVVEKASSSFLQIHAFYSPDGSKSSLWTSNYVTLNILDRVKRIPEPPVSKFLVPRITQCVFGCVQIS</sequence>
<evidence type="ECO:0000313" key="1">
    <source>
        <dbReference type="EMBL" id="MDC2887648.1"/>
    </source>
</evidence>
<protein>
    <submittedName>
        <fullName evidence="1">Efflux RND transporter permease subunit</fullName>
    </submittedName>
</protein>
<dbReference type="RefSeq" id="WP_272182479.1">
    <property type="nucleotide sequence ID" value="NZ_JAQOMS010000002.1"/>
</dbReference>
<dbReference type="PANTHER" id="PTHR32063">
    <property type="match status" value="1"/>
</dbReference>
<evidence type="ECO:0000313" key="2">
    <source>
        <dbReference type="Proteomes" id="UP001528411"/>
    </source>
</evidence>
<name>A0ABT5F7Y3_9GAMM</name>
<dbReference type="Gene3D" id="3.30.70.1430">
    <property type="entry name" value="Multidrug efflux transporter AcrB pore domain"/>
    <property type="match status" value="1"/>
</dbReference>
<dbReference type="InterPro" id="IPR001036">
    <property type="entry name" value="Acrflvin-R"/>
</dbReference>
<gene>
    <name evidence="1" type="ORF">PN838_00770</name>
</gene>
<reference evidence="1 2" key="1">
    <citation type="submission" date="2023-01" db="EMBL/GenBank/DDBJ databases">
        <title>Psychrosphaera sp. nov., isolated from marine algae.</title>
        <authorList>
            <person name="Bayburt H."/>
            <person name="Choi B.J."/>
            <person name="Kim J.M."/>
            <person name="Choi D.G."/>
            <person name="Jeon C.O."/>
        </authorList>
    </citation>
    <scope>NUCLEOTIDE SEQUENCE [LARGE SCALE GENOMIC DNA]</scope>
    <source>
        <strain evidence="1 2">G1-22</strain>
    </source>
</reference>
<keyword evidence="2" id="KW-1185">Reference proteome</keyword>
<accession>A0ABT5F7Y3</accession>
<dbReference type="Proteomes" id="UP001528411">
    <property type="component" value="Unassembled WGS sequence"/>
</dbReference>
<proteinExistence type="predicted"/>
<organism evidence="1 2">
    <name type="scientific">Psychrosphaera algicola</name>
    <dbReference type="NCBI Taxonomy" id="3023714"/>
    <lineage>
        <taxon>Bacteria</taxon>
        <taxon>Pseudomonadati</taxon>
        <taxon>Pseudomonadota</taxon>
        <taxon>Gammaproteobacteria</taxon>
        <taxon>Alteromonadales</taxon>
        <taxon>Pseudoalteromonadaceae</taxon>
        <taxon>Psychrosphaera</taxon>
    </lineage>
</organism>
<dbReference type="EMBL" id="JAQOMS010000002">
    <property type="protein sequence ID" value="MDC2887648.1"/>
    <property type="molecule type" value="Genomic_DNA"/>
</dbReference>
<dbReference type="Gene3D" id="3.30.70.1320">
    <property type="entry name" value="Multidrug efflux transporter AcrB pore domain like"/>
    <property type="match status" value="1"/>
</dbReference>
<comment type="caution">
    <text evidence="1">The sequence shown here is derived from an EMBL/GenBank/DDBJ whole genome shotgun (WGS) entry which is preliminary data.</text>
</comment>
<dbReference type="SUPFAM" id="SSF82693">
    <property type="entry name" value="Multidrug efflux transporter AcrB pore domain, PN1, PN2, PC1 and PC2 subdomains"/>
    <property type="match status" value="1"/>
</dbReference>